<dbReference type="PANTHER" id="PTHR30349:SF91">
    <property type="entry name" value="INTA PROTEIN"/>
    <property type="match status" value="1"/>
</dbReference>
<dbReference type="Pfam" id="PF00589">
    <property type="entry name" value="Phage_integrase"/>
    <property type="match status" value="1"/>
</dbReference>
<keyword evidence="6" id="KW-1185">Reference proteome</keyword>
<dbReference type="InterPro" id="IPR013762">
    <property type="entry name" value="Integrase-like_cat_sf"/>
</dbReference>
<evidence type="ECO:0000313" key="6">
    <source>
        <dbReference type="Proteomes" id="UP001595765"/>
    </source>
</evidence>
<evidence type="ECO:0000256" key="3">
    <source>
        <dbReference type="SAM" id="MobiDB-lite"/>
    </source>
</evidence>
<dbReference type="InterPro" id="IPR002104">
    <property type="entry name" value="Integrase_catalytic"/>
</dbReference>
<dbReference type="PANTHER" id="PTHR30349">
    <property type="entry name" value="PHAGE INTEGRASE-RELATED"/>
    <property type="match status" value="1"/>
</dbReference>
<evidence type="ECO:0000256" key="2">
    <source>
        <dbReference type="ARBA" id="ARBA00023172"/>
    </source>
</evidence>
<evidence type="ECO:0000259" key="4">
    <source>
        <dbReference type="PROSITE" id="PS51898"/>
    </source>
</evidence>
<organism evidence="5 6">
    <name type="scientific">Streptomyces polygonati</name>
    <dbReference type="NCBI Taxonomy" id="1617087"/>
    <lineage>
        <taxon>Bacteria</taxon>
        <taxon>Bacillati</taxon>
        <taxon>Actinomycetota</taxon>
        <taxon>Actinomycetes</taxon>
        <taxon>Kitasatosporales</taxon>
        <taxon>Streptomycetaceae</taxon>
        <taxon>Streptomyces</taxon>
    </lineage>
</organism>
<feature type="compositionally biased region" description="Basic and acidic residues" evidence="3">
    <location>
        <begin position="520"/>
        <end position="543"/>
    </location>
</feature>
<sequence length="559" mass="62365">MKGSTYRRCYCRDPHTGKPLGKSCPKLTTRKHGTYSVRQELPQRPDGTRRAFNRAGYTTLKDAQTDLDRIRALLGIPDADDPEGIEQITDLLERIADEKAPLPDVDEVRRRFRSGQDLTGRLTVGEWLDIWLKGKKGRQSAISRDERSIRVHLKPRIGHLRLDRLRVAHLSDMFEAIAEANVEIAESNAARRRAINELAQVPWKGREERARRKEMKAALTQMQPFRHTVGPSTCQRIRSTLRAALNSAIAQQLITFNPAAHVELEAGRRPKAQLWTEERIARWERTGEKPSAVMVWTPRQTGAFLDHAAGDRLYGLFHLIAFRGLRRGEACGQLWTDTKLADSLITVAKQLVVDGWEVYEDDPKTDAGARTIAVDSETAAVLERHRAQQDKDREEWGDGWVETGRVFTAENGAWLHPAKVTRRFNELREEIGLPPIRLHDLRHGAATLAHAAGADLKDIQEMLGHSSVTITADTYTSLLPETDLAIAEAAARLVPRAHRAALGVKAADAGPKLGDDADLPSEKSVPDRADRLGEISEIDERSAHASLTQTAPDDESEAA</sequence>
<accession>A0ABV8HP27</accession>
<dbReference type="CDD" id="cd01189">
    <property type="entry name" value="INT_ICEBs1_C_like"/>
    <property type="match status" value="1"/>
</dbReference>
<reference evidence="6" key="1">
    <citation type="journal article" date="2019" name="Int. J. Syst. Evol. Microbiol.">
        <title>The Global Catalogue of Microorganisms (GCM) 10K type strain sequencing project: providing services to taxonomists for standard genome sequencing and annotation.</title>
        <authorList>
            <consortium name="The Broad Institute Genomics Platform"/>
            <consortium name="The Broad Institute Genome Sequencing Center for Infectious Disease"/>
            <person name="Wu L."/>
            <person name="Ma J."/>
        </authorList>
    </citation>
    <scope>NUCLEOTIDE SEQUENCE [LARGE SCALE GENOMIC DNA]</scope>
    <source>
        <strain evidence="6">CGMCC 4.7237</strain>
    </source>
</reference>
<name>A0ABV8HP27_9ACTN</name>
<protein>
    <submittedName>
        <fullName evidence="5">Tyrosine recombinase XerC</fullName>
    </submittedName>
</protein>
<dbReference type="EMBL" id="JBHSBB010000013">
    <property type="protein sequence ID" value="MFC4033695.1"/>
    <property type="molecule type" value="Genomic_DNA"/>
</dbReference>
<dbReference type="InterPro" id="IPR050090">
    <property type="entry name" value="Tyrosine_recombinase_XerCD"/>
</dbReference>
<feature type="region of interest" description="Disordered" evidence="3">
    <location>
        <begin position="508"/>
        <end position="559"/>
    </location>
</feature>
<feature type="domain" description="Tyr recombinase" evidence="4">
    <location>
        <begin position="291"/>
        <end position="488"/>
    </location>
</feature>
<dbReference type="Gene3D" id="1.10.150.130">
    <property type="match status" value="1"/>
</dbReference>
<evidence type="ECO:0000256" key="1">
    <source>
        <dbReference type="ARBA" id="ARBA00023125"/>
    </source>
</evidence>
<keyword evidence="1" id="KW-0238">DNA-binding</keyword>
<keyword evidence="2" id="KW-0233">DNA recombination</keyword>
<comment type="caution">
    <text evidence="5">The sequence shown here is derived from an EMBL/GenBank/DDBJ whole genome shotgun (WGS) entry which is preliminary data.</text>
</comment>
<dbReference type="InterPro" id="IPR010998">
    <property type="entry name" value="Integrase_recombinase_N"/>
</dbReference>
<dbReference type="PROSITE" id="PS51898">
    <property type="entry name" value="TYR_RECOMBINASE"/>
    <property type="match status" value="1"/>
</dbReference>
<proteinExistence type="predicted"/>
<gene>
    <name evidence="5" type="primary">xerC</name>
    <name evidence="5" type="ORF">ACFO3J_19725</name>
</gene>
<dbReference type="Proteomes" id="UP001595765">
    <property type="component" value="Unassembled WGS sequence"/>
</dbReference>
<dbReference type="SUPFAM" id="SSF56349">
    <property type="entry name" value="DNA breaking-rejoining enzymes"/>
    <property type="match status" value="1"/>
</dbReference>
<dbReference type="RefSeq" id="WP_386430775.1">
    <property type="nucleotide sequence ID" value="NZ_JBHSBB010000013.1"/>
</dbReference>
<dbReference type="InterPro" id="IPR011010">
    <property type="entry name" value="DNA_brk_join_enz"/>
</dbReference>
<dbReference type="Gene3D" id="1.10.443.10">
    <property type="entry name" value="Intergrase catalytic core"/>
    <property type="match status" value="1"/>
</dbReference>
<evidence type="ECO:0000313" key="5">
    <source>
        <dbReference type="EMBL" id="MFC4033695.1"/>
    </source>
</evidence>